<dbReference type="Proteomes" id="UP000006851">
    <property type="component" value="Chromosome"/>
</dbReference>
<accession>F2NB89</accession>
<dbReference type="OrthoDB" id="3181964at2"/>
<organism evidence="1 2">
    <name type="scientific">Coriobacterium glomerans (strain ATCC 49209 / DSM 20642 / JCM 10262 / PW2)</name>
    <dbReference type="NCBI Taxonomy" id="700015"/>
    <lineage>
        <taxon>Bacteria</taxon>
        <taxon>Bacillati</taxon>
        <taxon>Actinomycetota</taxon>
        <taxon>Coriobacteriia</taxon>
        <taxon>Coriobacteriales</taxon>
        <taxon>Coriobacteriaceae</taxon>
        <taxon>Coriobacterium</taxon>
    </lineage>
</organism>
<gene>
    <name evidence="1" type="ordered locus">Corgl_0508</name>
</gene>
<dbReference type="STRING" id="700015.Corgl_0508"/>
<dbReference type="KEGG" id="cgo:Corgl_0508"/>
<evidence type="ECO:0000313" key="1">
    <source>
        <dbReference type="EMBL" id="AEB06625.1"/>
    </source>
</evidence>
<reference evidence="2" key="1">
    <citation type="journal article" date="2013" name="Stand. Genomic Sci.">
        <title>Complete genome sequence of Coriobacterium glomerans type strain (PW2(T)) from the midgut of Pyrrhocoris apterus L. (red soldier bug).</title>
        <authorList>
            <person name="Stackebrandt E."/>
            <person name="Zeytun A."/>
            <person name="Lapidus A."/>
            <person name="Nolan M."/>
            <person name="Lucas S."/>
            <person name="Hammon N."/>
            <person name="Deshpande S."/>
            <person name="Cheng J.F."/>
            <person name="Tapia R."/>
            <person name="Goodwin L.A."/>
            <person name="Pitluck S."/>
            <person name="Liolios K."/>
            <person name="Pagani I."/>
            <person name="Ivanova N."/>
            <person name="Mavromatis K."/>
            <person name="Mikhailova N."/>
            <person name="Huntemann M."/>
            <person name="Pati A."/>
            <person name="Chen A."/>
            <person name="Palaniappan K."/>
            <person name="Chang Y.J."/>
            <person name="Land M."/>
            <person name="Hauser L."/>
            <person name="Rohde M."/>
            <person name="Pukall R."/>
            <person name="Goker M."/>
            <person name="Detter J.C."/>
            <person name="Woyke T."/>
            <person name="Bristow J."/>
            <person name="Eisen J.A."/>
            <person name="Markowitz V."/>
            <person name="Hugenholtz P."/>
            <person name="Kyrpides N.C."/>
            <person name="Klenk H.P."/>
        </authorList>
    </citation>
    <scope>NUCLEOTIDE SEQUENCE</scope>
    <source>
        <strain evidence="2">ATCC 49209 / DSM 20642 / JCM 10262 / PW2</strain>
    </source>
</reference>
<dbReference type="EMBL" id="CP002628">
    <property type="protein sequence ID" value="AEB06625.1"/>
    <property type="molecule type" value="Genomic_DNA"/>
</dbReference>
<sequence>MSDEIDNQFIGDPGQLRAYEDFCRAQRERPEEGFALGEPALICRWRMVGASVPALARHLRALRARRVNGRALPAALIAWVGQHIELSLDRGTENALDGVVMLVVDVDGSAAMSTGPYAPLADESASALRARAMCAASEANASGVAPEVLCLSRGEVLQVCTKPAGDQSDNGASTPLASCGCLTLVEQLAAMRGHRIERIALADADDVDRSGANGEAASVFLVSDEHGIVAASDAVPDTPAQRRDAAFISFLQECYSKLLRAASGARGRG</sequence>
<protein>
    <submittedName>
        <fullName evidence="1">Uncharacterized protein</fullName>
    </submittedName>
</protein>
<dbReference type="HOGENOM" id="CLU_098220_0_0_11"/>
<dbReference type="RefSeq" id="WP_013708368.1">
    <property type="nucleotide sequence ID" value="NC_015389.1"/>
</dbReference>
<dbReference type="AlphaFoldDB" id="F2NB89"/>
<proteinExistence type="predicted"/>
<evidence type="ECO:0000313" key="2">
    <source>
        <dbReference type="Proteomes" id="UP000006851"/>
    </source>
</evidence>
<keyword evidence="2" id="KW-1185">Reference proteome</keyword>
<name>F2NB89_CORGP</name>
<dbReference type="eggNOG" id="ENOG5034832">
    <property type="taxonomic scope" value="Bacteria"/>
</dbReference>